<dbReference type="InterPro" id="IPR050678">
    <property type="entry name" value="DNA_Partitioning_ATPase"/>
</dbReference>
<evidence type="ECO:0000259" key="1">
    <source>
        <dbReference type="Pfam" id="PF13614"/>
    </source>
</evidence>
<dbReference type="PANTHER" id="PTHR13696:SF52">
    <property type="entry name" value="PARA FAMILY PROTEIN CT_582"/>
    <property type="match status" value="1"/>
</dbReference>
<dbReference type="EMBL" id="QFQP01000083">
    <property type="protein sequence ID" value="PZR03546.1"/>
    <property type="molecule type" value="Genomic_DNA"/>
</dbReference>
<dbReference type="CDD" id="cd02042">
    <property type="entry name" value="ParAB_family"/>
    <property type="match status" value="1"/>
</dbReference>
<dbReference type="InterPro" id="IPR027417">
    <property type="entry name" value="P-loop_NTPase"/>
</dbReference>
<dbReference type="FunFam" id="3.40.50.300:FF:000285">
    <property type="entry name" value="Sporulation initiation inhibitor Soj"/>
    <property type="match status" value="1"/>
</dbReference>
<dbReference type="InterPro" id="IPR025669">
    <property type="entry name" value="AAA_dom"/>
</dbReference>
<dbReference type="SUPFAM" id="SSF52540">
    <property type="entry name" value="P-loop containing nucleoside triphosphate hydrolases"/>
    <property type="match status" value="1"/>
</dbReference>
<dbReference type="PANTHER" id="PTHR13696">
    <property type="entry name" value="P-LOOP CONTAINING NUCLEOSIDE TRIPHOSPHATE HYDROLASE"/>
    <property type="match status" value="1"/>
</dbReference>
<feature type="domain" description="AAA" evidence="1">
    <location>
        <begin position="3"/>
        <end position="178"/>
    </location>
</feature>
<organism evidence="2 3">
    <name type="scientific">Archangium gephyra</name>
    <dbReference type="NCBI Taxonomy" id="48"/>
    <lineage>
        <taxon>Bacteria</taxon>
        <taxon>Pseudomonadati</taxon>
        <taxon>Myxococcota</taxon>
        <taxon>Myxococcia</taxon>
        <taxon>Myxococcales</taxon>
        <taxon>Cystobacterineae</taxon>
        <taxon>Archangiaceae</taxon>
        <taxon>Archangium</taxon>
    </lineage>
</organism>
<evidence type="ECO:0000313" key="2">
    <source>
        <dbReference type="EMBL" id="PZR03546.1"/>
    </source>
</evidence>
<proteinExistence type="predicted"/>
<sequence>MGRILCISNQKGGVGKTTTAINLAASLAAAERKTLLIDLDPQGNAGSGLGIDKTTLKGSIYDALIDGVPLGELLQPTELRYLEVVPATADLTGAEVELVGMEDRELKLKRALEPLKRKYDFILIDCPPSLGLLTLNALAAADAVLIPLQTEYYAMEGLAQLMSTVELVQKSLNPRITIEGIIFTMYDPRANISHQVAEEVTRVFPQLVYSTMVPRNVRLAESPSFGKPVLLYDIRSKGCEAYLGVARELLKREKARAKKSAPRPVAAAR</sequence>
<reference evidence="2 3" key="1">
    <citation type="submission" date="2017-08" db="EMBL/GenBank/DDBJ databases">
        <title>Infants hospitalized years apart are colonized by the same room-sourced microbial strains.</title>
        <authorList>
            <person name="Brooks B."/>
            <person name="Olm M.R."/>
            <person name="Firek B.A."/>
            <person name="Baker R."/>
            <person name="Thomas B.C."/>
            <person name="Morowitz M.J."/>
            <person name="Banfield J.F."/>
        </authorList>
    </citation>
    <scope>NUCLEOTIDE SEQUENCE [LARGE SCALE GENOMIC DNA]</scope>
    <source>
        <strain evidence="2">S2_003_000_R2_14</strain>
    </source>
</reference>
<comment type="caution">
    <text evidence="2">The sequence shown here is derived from an EMBL/GenBank/DDBJ whole genome shotgun (WGS) entry which is preliminary data.</text>
</comment>
<dbReference type="AlphaFoldDB" id="A0A2W5SVI2"/>
<dbReference type="Proteomes" id="UP000249061">
    <property type="component" value="Unassembled WGS sequence"/>
</dbReference>
<name>A0A2W5SVI2_9BACT</name>
<evidence type="ECO:0000313" key="3">
    <source>
        <dbReference type="Proteomes" id="UP000249061"/>
    </source>
</evidence>
<gene>
    <name evidence="2" type="ORF">DI536_35850</name>
</gene>
<accession>A0A2W5SVI2</accession>
<dbReference type="Pfam" id="PF13614">
    <property type="entry name" value="AAA_31"/>
    <property type="match status" value="1"/>
</dbReference>
<protein>
    <submittedName>
        <fullName evidence="2">Chromosome partitioning protein</fullName>
    </submittedName>
</protein>
<dbReference type="Gene3D" id="3.40.50.300">
    <property type="entry name" value="P-loop containing nucleotide triphosphate hydrolases"/>
    <property type="match status" value="1"/>
</dbReference>